<feature type="domain" description="Ig-like" evidence="10">
    <location>
        <begin position="388"/>
        <end position="475"/>
    </location>
</feature>
<protein>
    <recommendedName>
        <fullName evidence="10">Ig-like domain-containing protein</fullName>
    </recommendedName>
</protein>
<feature type="domain" description="Ig-like" evidence="10">
    <location>
        <begin position="832"/>
        <end position="923"/>
    </location>
</feature>
<organism evidence="11 12">
    <name type="scientific">Hermetia illucens</name>
    <name type="common">Black soldier fly</name>
    <dbReference type="NCBI Taxonomy" id="343691"/>
    <lineage>
        <taxon>Eukaryota</taxon>
        <taxon>Metazoa</taxon>
        <taxon>Ecdysozoa</taxon>
        <taxon>Arthropoda</taxon>
        <taxon>Hexapoda</taxon>
        <taxon>Insecta</taxon>
        <taxon>Pterygota</taxon>
        <taxon>Neoptera</taxon>
        <taxon>Endopterygota</taxon>
        <taxon>Diptera</taxon>
        <taxon>Brachycera</taxon>
        <taxon>Stratiomyomorpha</taxon>
        <taxon>Stratiomyidae</taxon>
        <taxon>Hermetiinae</taxon>
        <taxon>Hermetia</taxon>
    </lineage>
</organism>
<dbReference type="Pfam" id="PF13927">
    <property type="entry name" value="Ig_3"/>
    <property type="match status" value="9"/>
</dbReference>
<sequence length="1132" mass="121415">MFVGEPASIQCTIAGGDWPIDVTWLLNGDRIPNHLNIVTTKFTKHTHALAIESVNAYHAGNYTCRAVNSAGKVEYTSELIVNVSPKIAPFDFGEEPLNFGEPASVQCTILGGDLPIEVTWTLNNESIAKYFDISVSKIGKRVNILTIEAVAGHHAGMYTCQAKNRAVPPKITPFSFGDEPMNNGEPVSVHCTISGGDLPVKVIWTLNKHPVMPDMGIFLEKRGQRINNLMIDSVNAQHAGNYSCIASNSAGTAEYSAQLVVNVLLFILKQNTIRKKYLANPILFPNPPIVPPKIAAFTFGEESMSFGDIVSVQCTIAGGDLPVSVTWLLNGAPIEPQLQILQEMRGKRIYVLTIDSVSEKHVGNYTCFAKNRADHANHSAELKVNVPPKIAPFDFGEEPSNFGDSASVQCLVTSGDFPVKFYWVFNGSPINGGGGISTTKLGKRISALSIDNVSGEHAGNYTCVASNMAKSVNYTAELIVNVPPKIVEFTFGETPANFEDSVSVNCLVSSGDLPINIDWLFNGKPISSVAGVTAMKGGKRTSLLNIDSVQAEHAGNYTCLARNGADSSTFSAELIVNVPPKIAHFDFGDEPVNIEESVSVTCLIPSGDLPIDIEWLFNGFRLNSFAGISVMKGGKRTSMLTIDNVNAQHAGNYSCLAKNKAASVTFSAELIVNVPPKIVPFDFGEDPVNLDDSVSVTCLISSGDQPVDIGWLFNGYHINSFSGISIIKGGKRSSILSIDSASAQHAGNYTCVAKNRAHTSTFSAELVVNVPPKLAHFDFGEDPVNIEDSVSVVCAILSGDLPIDIEWIFNGYRLNAFSGVSVTKVGKRNIPPKLAHFDFGEDPVNIEDSVTVVCAILSGDLPIDIEWLFNGYRLNAFSGVTATKGGKRNSMLSIDSIGAQHTGNYSCTAKNKAASVTYSTELIVNVPPKITPFDFGDDPVNIEASVSVMCLISYGDFPIDIEWLFNGYPINSFSGITVTKGGKRNSILNIDSANAHHAGNYSCVARNKAATVSYSAELIVNDSNSIYIDSVLPLKVPPKIVPFDFGDEPVNFEESVTVTCAVSLGDLPIDIEWLVNGYAINAFSGISVYKNGKKSSTLAIDSANAQHAGNYTCVAKNKAAAVSYSSDLIING</sequence>
<dbReference type="OrthoDB" id="5982258at2759"/>
<feature type="domain" description="Ig-like" evidence="10">
    <location>
        <begin position="580"/>
        <end position="667"/>
    </location>
</feature>
<keyword evidence="7" id="KW-0472">Membrane</keyword>
<dbReference type="GO" id="GO:0007156">
    <property type="term" value="P:homophilic cell adhesion via plasma membrane adhesion molecules"/>
    <property type="evidence" value="ECO:0007669"/>
    <property type="project" value="TreeGrafter"/>
</dbReference>
<evidence type="ECO:0000256" key="8">
    <source>
        <dbReference type="ARBA" id="ARBA00023157"/>
    </source>
</evidence>
<dbReference type="InterPro" id="IPR036179">
    <property type="entry name" value="Ig-like_dom_sf"/>
</dbReference>
<gene>
    <name evidence="11" type="ORF">HERILL_LOCUS11018</name>
</gene>
<dbReference type="EMBL" id="LR899012">
    <property type="protein sequence ID" value="CAD7088392.1"/>
    <property type="molecule type" value="Genomic_DNA"/>
</dbReference>
<keyword evidence="2" id="KW-0812">Transmembrane</keyword>
<dbReference type="GO" id="GO:0007411">
    <property type="term" value="P:axon guidance"/>
    <property type="evidence" value="ECO:0007669"/>
    <property type="project" value="TreeGrafter"/>
</dbReference>
<evidence type="ECO:0000256" key="2">
    <source>
        <dbReference type="ARBA" id="ARBA00022692"/>
    </source>
</evidence>
<dbReference type="Pfam" id="PF07679">
    <property type="entry name" value="I-set"/>
    <property type="match status" value="2"/>
</dbReference>
<comment type="subcellular location">
    <subcellularLocation>
        <location evidence="1">Membrane</location>
        <topology evidence="1">Single-pass membrane protein</topology>
    </subcellularLocation>
</comment>
<feature type="domain" description="Ig-like" evidence="10">
    <location>
        <begin position="292"/>
        <end position="385"/>
    </location>
</feature>
<keyword evidence="6" id="KW-1133">Transmembrane helix</keyword>
<dbReference type="AlphaFoldDB" id="A0A7R8UWS1"/>
<dbReference type="InterPro" id="IPR003599">
    <property type="entry name" value="Ig_sub"/>
</dbReference>
<reference evidence="11 12" key="1">
    <citation type="submission" date="2020-11" db="EMBL/GenBank/DDBJ databases">
        <authorList>
            <person name="Wallbank WR R."/>
            <person name="Pardo Diaz C."/>
            <person name="Kozak K."/>
            <person name="Martin S."/>
            <person name="Jiggins C."/>
            <person name="Moest M."/>
            <person name="Warren A I."/>
            <person name="Generalovic N T."/>
            <person name="Byers J.R.P. K."/>
            <person name="Montejo-Kovacevich G."/>
            <person name="Yen C E."/>
        </authorList>
    </citation>
    <scope>NUCLEOTIDE SEQUENCE [LARGE SCALE GENOMIC DNA]</scope>
</reference>
<dbReference type="InterPro" id="IPR013098">
    <property type="entry name" value="Ig_I-set"/>
</dbReference>
<keyword evidence="12" id="KW-1185">Reference proteome</keyword>
<dbReference type="SMART" id="SM00408">
    <property type="entry name" value="IGc2"/>
    <property type="match status" value="11"/>
</dbReference>
<evidence type="ECO:0000256" key="3">
    <source>
        <dbReference type="ARBA" id="ARBA00022729"/>
    </source>
</evidence>
<evidence type="ECO:0000256" key="5">
    <source>
        <dbReference type="ARBA" id="ARBA00022889"/>
    </source>
</evidence>
<dbReference type="SMART" id="SM00409">
    <property type="entry name" value="IG"/>
    <property type="match status" value="11"/>
</dbReference>
<dbReference type="PANTHER" id="PTHR10075:SF101">
    <property type="entry name" value="ZWEI IG DOMAIN PROTEIN ZIG-3"/>
    <property type="match status" value="1"/>
</dbReference>
<evidence type="ECO:0000256" key="7">
    <source>
        <dbReference type="ARBA" id="ARBA00023136"/>
    </source>
</evidence>
<dbReference type="FunFam" id="2.60.40.10:FF:000017">
    <property type="entry name" value="Down syndrome cell adhesion molecule b"/>
    <property type="match status" value="11"/>
</dbReference>
<dbReference type="InParanoid" id="A0A7R8UWS1"/>
<dbReference type="InterPro" id="IPR007110">
    <property type="entry name" value="Ig-like_dom"/>
</dbReference>
<feature type="domain" description="Ig-like" evidence="10">
    <location>
        <begin position="1038"/>
        <end position="1129"/>
    </location>
</feature>
<keyword evidence="5" id="KW-0130">Cell adhesion</keyword>
<keyword evidence="4" id="KW-0677">Repeat</keyword>
<dbReference type="GO" id="GO:0030424">
    <property type="term" value="C:axon"/>
    <property type="evidence" value="ECO:0007669"/>
    <property type="project" value="TreeGrafter"/>
</dbReference>
<feature type="domain" description="Ig-like" evidence="10">
    <location>
        <begin position="484"/>
        <end position="571"/>
    </location>
</feature>
<feature type="domain" description="Ig-like" evidence="10">
    <location>
        <begin position="928"/>
        <end position="1019"/>
    </location>
</feature>
<feature type="domain" description="Ig-like" evidence="10">
    <location>
        <begin position="1"/>
        <end position="80"/>
    </location>
</feature>
<accession>A0A7R8UWS1</accession>
<evidence type="ECO:0000256" key="6">
    <source>
        <dbReference type="ARBA" id="ARBA00022989"/>
    </source>
</evidence>
<feature type="domain" description="Ig-like" evidence="10">
    <location>
        <begin position="85"/>
        <end position="164"/>
    </location>
</feature>
<evidence type="ECO:0000259" key="10">
    <source>
        <dbReference type="PROSITE" id="PS50835"/>
    </source>
</evidence>
<name>A0A7R8UWS1_HERIL</name>
<keyword evidence="8" id="KW-1015">Disulfide bond</keyword>
<evidence type="ECO:0000256" key="1">
    <source>
        <dbReference type="ARBA" id="ARBA00004167"/>
    </source>
</evidence>
<dbReference type="InterPro" id="IPR013783">
    <property type="entry name" value="Ig-like_fold"/>
</dbReference>
<feature type="domain" description="Ig-like" evidence="10">
    <location>
        <begin position="676"/>
        <end position="763"/>
    </location>
</feature>
<dbReference type="InterPro" id="IPR003598">
    <property type="entry name" value="Ig_sub2"/>
</dbReference>
<evidence type="ECO:0000313" key="11">
    <source>
        <dbReference type="EMBL" id="CAD7088392.1"/>
    </source>
</evidence>
<keyword evidence="9" id="KW-0393">Immunoglobulin domain</keyword>
<proteinExistence type="predicted"/>
<dbReference type="Proteomes" id="UP000594454">
    <property type="component" value="Chromosome 4"/>
</dbReference>
<evidence type="ECO:0000313" key="12">
    <source>
        <dbReference type="Proteomes" id="UP000594454"/>
    </source>
</evidence>
<dbReference type="PANTHER" id="PTHR10075">
    <property type="entry name" value="BASIGIN RELATED"/>
    <property type="match status" value="1"/>
</dbReference>
<dbReference type="Gene3D" id="2.60.40.10">
    <property type="entry name" value="Immunoglobulins"/>
    <property type="match status" value="12"/>
</dbReference>
<feature type="domain" description="Ig-like" evidence="10">
    <location>
        <begin position="169"/>
        <end position="260"/>
    </location>
</feature>
<dbReference type="GO" id="GO:0005886">
    <property type="term" value="C:plasma membrane"/>
    <property type="evidence" value="ECO:0007669"/>
    <property type="project" value="TreeGrafter"/>
</dbReference>
<dbReference type="GO" id="GO:0070593">
    <property type="term" value="P:dendrite self-avoidance"/>
    <property type="evidence" value="ECO:0007669"/>
    <property type="project" value="TreeGrafter"/>
</dbReference>
<keyword evidence="3" id="KW-0732">Signal</keyword>
<dbReference type="GO" id="GO:0098632">
    <property type="term" value="F:cell-cell adhesion mediator activity"/>
    <property type="evidence" value="ECO:0007669"/>
    <property type="project" value="TreeGrafter"/>
</dbReference>
<evidence type="ECO:0000256" key="4">
    <source>
        <dbReference type="ARBA" id="ARBA00022737"/>
    </source>
</evidence>
<dbReference type="SUPFAM" id="SSF48726">
    <property type="entry name" value="Immunoglobulin"/>
    <property type="match status" value="11"/>
</dbReference>
<dbReference type="PROSITE" id="PS50835">
    <property type="entry name" value="IG_LIKE"/>
    <property type="match status" value="11"/>
</dbReference>
<evidence type="ECO:0000256" key="9">
    <source>
        <dbReference type="ARBA" id="ARBA00023319"/>
    </source>
</evidence>